<dbReference type="PANTHER" id="PTHR10434">
    <property type="entry name" value="1-ACYL-SN-GLYCEROL-3-PHOSPHATE ACYLTRANSFERASE"/>
    <property type="match status" value="1"/>
</dbReference>
<evidence type="ECO:0000256" key="2">
    <source>
        <dbReference type="ARBA" id="ARBA00022679"/>
    </source>
</evidence>
<feature type="transmembrane region" description="Helical" evidence="4">
    <location>
        <begin position="6"/>
        <end position="27"/>
    </location>
</feature>
<keyword evidence="3" id="KW-0012">Acyltransferase</keyword>
<dbReference type="CDD" id="cd07989">
    <property type="entry name" value="LPLAT_AGPAT-like"/>
    <property type="match status" value="1"/>
</dbReference>
<organism evidence="6">
    <name type="scientific">marine metagenome</name>
    <dbReference type="NCBI Taxonomy" id="408172"/>
    <lineage>
        <taxon>unclassified sequences</taxon>
        <taxon>metagenomes</taxon>
        <taxon>ecological metagenomes</taxon>
    </lineage>
</organism>
<dbReference type="NCBIfam" id="TIGR00530">
    <property type="entry name" value="AGP_acyltrn"/>
    <property type="match status" value="1"/>
</dbReference>
<keyword evidence="4" id="KW-0812">Transmembrane</keyword>
<dbReference type="Pfam" id="PF01553">
    <property type="entry name" value="Acyltransferase"/>
    <property type="match status" value="1"/>
</dbReference>
<keyword evidence="4" id="KW-1133">Transmembrane helix</keyword>
<dbReference type="PANTHER" id="PTHR10434:SF11">
    <property type="entry name" value="1-ACYL-SN-GLYCEROL-3-PHOSPHATE ACYLTRANSFERASE"/>
    <property type="match status" value="1"/>
</dbReference>
<evidence type="ECO:0000256" key="1">
    <source>
        <dbReference type="ARBA" id="ARBA00008655"/>
    </source>
</evidence>
<evidence type="ECO:0000259" key="5">
    <source>
        <dbReference type="SMART" id="SM00563"/>
    </source>
</evidence>
<proteinExistence type="inferred from homology"/>
<protein>
    <recommendedName>
        <fullName evidence="5">Phospholipid/glycerol acyltransferase domain-containing protein</fullName>
    </recommendedName>
</protein>
<evidence type="ECO:0000313" key="6">
    <source>
        <dbReference type="EMBL" id="SVA04184.1"/>
    </source>
</evidence>
<keyword evidence="2" id="KW-0808">Transferase</keyword>
<evidence type="ECO:0000256" key="3">
    <source>
        <dbReference type="ARBA" id="ARBA00023315"/>
    </source>
</evidence>
<dbReference type="GO" id="GO:0003841">
    <property type="term" value="F:1-acylglycerol-3-phosphate O-acyltransferase activity"/>
    <property type="evidence" value="ECO:0007669"/>
    <property type="project" value="InterPro"/>
</dbReference>
<dbReference type="SUPFAM" id="SSF69593">
    <property type="entry name" value="Glycerol-3-phosphate (1)-acyltransferase"/>
    <property type="match status" value="1"/>
</dbReference>
<evidence type="ECO:0000256" key="4">
    <source>
        <dbReference type="SAM" id="Phobius"/>
    </source>
</evidence>
<dbReference type="GO" id="GO:0006654">
    <property type="term" value="P:phosphatidic acid biosynthetic process"/>
    <property type="evidence" value="ECO:0007669"/>
    <property type="project" value="TreeGrafter"/>
</dbReference>
<dbReference type="SMART" id="SM00563">
    <property type="entry name" value="PlsC"/>
    <property type="match status" value="1"/>
</dbReference>
<dbReference type="GO" id="GO:0016020">
    <property type="term" value="C:membrane"/>
    <property type="evidence" value="ECO:0007669"/>
    <property type="project" value="InterPro"/>
</dbReference>
<keyword evidence="4" id="KW-0472">Membrane</keyword>
<comment type="similarity">
    <text evidence="1">Belongs to the 1-acyl-sn-glycerol-3-phosphate acyltransferase family.</text>
</comment>
<accession>A0A381SL80</accession>
<dbReference type="EMBL" id="UINC01003197">
    <property type="protein sequence ID" value="SVA04184.1"/>
    <property type="molecule type" value="Genomic_DNA"/>
</dbReference>
<sequence>MRLYWIYFIISLSTLFFALIGFILTPFDWKGKIWAFIVRTWAKSILWAANLRYSLKGLDNLETGQQYVFACNHESIIDIPLTLAGIPRSVVPIAKIEIKKIPVLSWAMLAAGHIFVDRSNHKKALESMEKARKSLVRKPRSILIFPEGTRSLDGDIQPFKKGGIIFAINSGLPIVPMACCGTFDVLVKGSKNFNPRPLELRFAQPINTKQGDMEQRNRITEQVHNEVVRLKNAWATAD</sequence>
<dbReference type="InterPro" id="IPR004552">
    <property type="entry name" value="AGP_acyltrans"/>
</dbReference>
<feature type="domain" description="Phospholipid/glycerol acyltransferase" evidence="5">
    <location>
        <begin position="67"/>
        <end position="182"/>
    </location>
</feature>
<reference evidence="6" key="1">
    <citation type="submission" date="2018-05" db="EMBL/GenBank/DDBJ databases">
        <authorList>
            <person name="Lanie J.A."/>
            <person name="Ng W.-L."/>
            <person name="Kazmierczak K.M."/>
            <person name="Andrzejewski T.M."/>
            <person name="Davidsen T.M."/>
            <person name="Wayne K.J."/>
            <person name="Tettelin H."/>
            <person name="Glass J.I."/>
            <person name="Rusch D."/>
            <person name="Podicherti R."/>
            <person name="Tsui H.-C.T."/>
            <person name="Winkler M.E."/>
        </authorList>
    </citation>
    <scope>NUCLEOTIDE SEQUENCE</scope>
</reference>
<gene>
    <name evidence="6" type="ORF">METZ01_LOCUS57038</name>
</gene>
<dbReference type="InterPro" id="IPR002123">
    <property type="entry name" value="Plipid/glycerol_acylTrfase"/>
</dbReference>
<name>A0A381SL80_9ZZZZ</name>
<dbReference type="AlphaFoldDB" id="A0A381SL80"/>